<name>A0A0N1NZ67_9EURO</name>
<sequence>MAARHNPSMNRLYDNDRHGKYSVPDRGVNVQGNRWVKRSFSDHPSATSYRYSNADQSYYYRNPDGSTYYEDTRGRAKYTTPQGREINYEKNNSVIGEDGYRSNASTCTSQLNRQDTAAMADERRRGVSNGALPSSYLAQKIGSPRHSHSSLAEPGPMFVSAHRSHNTGRHSQPFHPLSRHSTTLIRPASRSTSAEVDTMASWLHDVCLNQTQHGGMGDLPRTHYYNDDDDDEGDNGSQIYNHVPVVEEEPVETSNESIVEDWEDQALGSFGHADDPEIDLIIELGLSDQSNDDGAGYDQAEAAGDVEFDSVVRSSSTGSLGQQALSTAVATCRFYK</sequence>
<dbReference type="GeneID" id="28735050"/>
<dbReference type="OrthoDB" id="5415522at2759"/>
<proteinExistence type="predicted"/>
<feature type="compositionally biased region" description="Polar residues" evidence="1">
    <location>
        <begin position="179"/>
        <end position="192"/>
    </location>
</feature>
<dbReference type="VEuPathDB" id="FungiDB:AB675_3143"/>
<dbReference type="Proteomes" id="UP000038010">
    <property type="component" value="Unassembled WGS sequence"/>
</dbReference>
<accession>A0A0N1NZ67</accession>
<feature type="region of interest" description="Disordered" evidence="1">
    <location>
        <begin position="1"/>
        <end position="26"/>
    </location>
</feature>
<feature type="compositionally biased region" description="Polar residues" evidence="1">
    <location>
        <begin position="106"/>
        <end position="115"/>
    </location>
</feature>
<evidence type="ECO:0000256" key="1">
    <source>
        <dbReference type="SAM" id="MobiDB-lite"/>
    </source>
</evidence>
<keyword evidence="3" id="KW-1185">Reference proteome</keyword>
<protein>
    <submittedName>
        <fullName evidence="2">Uncharacterized protein</fullName>
    </submittedName>
</protein>
<reference evidence="2 3" key="1">
    <citation type="submission" date="2015-06" db="EMBL/GenBank/DDBJ databases">
        <title>Draft genome of the ant-associated black yeast Phialophora attae CBS 131958.</title>
        <authorList>
            <person name="Moreno L.F."/>
            <person name="Stielow B.J."/>
            <person name="de Hoog S."/>
            <person name="Vicente V.A."/>
            <person name="Weiss V.A."/>
            <person name="de Vries M."/>
            <person name="Cruz L.M."/>
            <person name="Souza E.M."/>
        </authorList>
    </citation>
    <scope>NUCLEOTIDE SEQUENCE [LARGE SCALE GENOMIC DNA]</scope>
    <source>
        <strain evidence="2 3">CBS 131958</strain>
    </source>
</reference>
<dbReference type="RefSeq" id="XP_017997836.1">
    <property type="nucleotide sequence ID" value="XM_018143170.1"/>
</dbReference>
<dbReference type="EMBL" id="LFJN01000021">
    <property type="protein sequence ID" value="KPI37873.1"/>
    <property type="molecule type" value="Genomic_DNA"/>
</dbReference>
<comment type="caution">
    <text evidence="2">The sequence shown here is derived from an EMBL/GenBank/DDBJ whole genome shotgun (WGS) entry which is preliminary data.</text>
</comment>
<dbReference type="AlphaFoldDB" id="A0A0N1NZ67"/>
<gene>
    <name evidence="2" type="ORF">AB675_3143</name>
</gene>
<evidence type="ECO:0000313" key="2">
    <source>
        <dbReference type="EMBL" id="KPI37873.1"/>
    </source>
</evidence>
<feature type="region of interest" description="Disordered" evidence="1">
    <location>
        <begin position="106"/>
        <end position="192"/>
    </location>
</feature>
<evidence type="ECO:0000313" key="3">
    <source>
        <dbReference type="Proteomes" id="UP000038010"/>
    </source>
</evidence>
<organism evidence="2 3">
    <name type="scientific">Cyphellophora attinorum</name>
    <dbReference type="NCBI Taxonomy" id="1664694"/>
    <lineage>
        <taxon>Eukaryota</taxon>
        <taxon>Fungi</taxon>
        <taxon>Dikarya</taxon>
        <taxon>Ascomycota</taxon>
        <taxon>Pezizomycotina</taxon>
        <taxon>Eurotiomycetes</taxon>
        <taxon>Chaetothyriomycetidae</taxon>
        <taxon>Chaetothyriales</taxon>
        <taxon>Cyphellophoraceae</taxon>
        <taxon>Cyphellophora</taxon>
    </lineage>
</organism>